<dbReference type="AlphaFoldDB" id="A0A6G4UYI6"/>
<feature type="compositionally biased region" description="Basic and acidic residues" evidence="3">
    <location>
        <begin position="57"/>
        <end position="73"/>
    </location>
</feature>
<keyword evidence="2" id="KW-0408">Iron</keyword>
<dbReference type="InterPro" id="IPR017972">
    <property type="entry name" value="Cyt_P450_CS"/>
</dbReference>
<dbReference type="GO" id="GO:0020037">
    <property type="term" value="F:heme binding"/>
    <property type="evidence" value="ECO:0007669"/>
    <property type="project" value="InterPro"/>
</dbReference>
<evidence type="ECO:0000256" key="3">
    <source>
        <dbReference type="SAM" id="MobiDB-lite"/>
    </source>
</evidence>
<organism evidence="4 5">
    <name type="scientific">Streptomyces scabichelini</name>
    <dbReference type="NCBI Taxonomy" id="2711217"/>
    <lineage>
        <taxon>Bacteria</taxon>
        <taxon>Bacillati</taxon>
        <taxon>Actinomycetota</taxon>
        <taxon>Actinomycetes</taxon>
        <taxon>Kitasatosporales</taxon>
        <taxon>Streptomycetaceae</taxon>
        <taxon>Streptomyces</taxon>
    </lineage>
</organism>
<evidence type="ECO:0000313" key="4">
    <source>
        <dbReference type="EMBL" id="NGO06703.1"/>
    </source>
</evidence>
<keyword evidence="2" id="KW-0560">Oxidoreductase</keyword>
<dbReference type="InterPro" id="IPR001128">
    <property type="entry name" value="Cyt_P450"/>
</dbReference>
<dbReference type="CDD" id="cd00302">
    <property type="entry name" value="cytochrome_P450"/>
    <property type="match status" value="1"/>
</dbReference>
<gene>
    <name evidence="4" type="ORF">G5C60_03225</name>
</gene>
<name>A0A6G4UYI6_9ACTN</name>
<dbReference type="PANTHER" id="PTHR46696:SF1">
    <property type="entry name" value="CYTOCHROME P450 YJIB-RELATED"/>
    <property type="match status" value="1"/>
</dbReference>
<evidence type="ECO:0000313" key="5">
    <source>
        <dbReference type="Proteomes" id="UP000472335"/>
    </source>
</evidence>
<dbReference type="Pfam" id="PF00067">
    <property type="entry name" value="p450"/>
    <property type="match status" value="1"/>
</dbReference>
<reference evidence="4 5" key="1">
    <citation type="submission" date="2020-02" db="EMBL/GenBank/DDBJ databases">
        <title>Whole-genome analyses of novel actinobacteria.</title>
        <authorList>
            <person name="Sahin N."/>
            <person name="Gencbay T."/>
        </authorList>
    </citation>
    <scope>NUCLEOTIDE SEQUENCE [LARGE SCALE GENOMIC DNA]</scope>
    <source>
        <strain evidence="4 5">HC44</strain>
    </source>
</reference>
<comment type="similarity">
    <text evidence="1 2">Belongs to the cytochrome P450 family.</text>
</comment>
<evidence type="ECO:0000256" key="1">
    <source>
        <dbReference type="ARBA" id="ARBA00010617"/>
    </source>
</evidence>
<dbReference type="GO" id="GO:0004497">
    <property type="term" value="F:monooxygenase activity"/>
    <property type="evidence" value="ECO:0007669"/>
    <property type="project" value="UniProtKB-KW"/>
</dbReference>
<accession>A0A6G4UYI6</accession>
<dbReference type="EMBL" id="JAAKZY010000006">
    <property type="protein sequence ID" value="NGO06703.1"/>
    <property type="molecule type" value="Genomic_DNA"/>
</dbReference>
<protein>
    <submittedName>
        <fullName evidence="4">Cytochrome P450</fullName>
    </submittedName>
</protein>
<dbReference type="PANTHER" id="PTHR46696">
    <property type="entry name" value="P450, PUTATIVE (EUROFUNG)-RELATED"/>
    <property type="match status" value="1"/>
</dbReference>
<feature type="compositionally biased region" description="Polar residues" evidence="3">
    <location>
        <begin position="1"/>
        <end position="16"/>
    </location>
</feature>
<dbReference type="InterPro" id="IPR036396">
    <property type="entry name" value="Cyt_P450_sf"/>
</dbReference>
<dbReference type="PROSITE" id="PS00086">
    <property type="entry name" value="CYTOCHROME_P450"/>
    <property type="match status" value="1"/>
</dbReference>
<sequence>MPSRRNSAAAGGTSQPWGWYGAGHGQRGAGSCGHTVHARQRRRSAGAAPGGSGVTYDGKDGEDTARKIDRGPDRPSCPVSRAEDGTWQVHGYAAARSVLRSTGTVQAGLGIETVEKLPQRIRRPVLYRDGPEHREHRRQTARFFTPRRVDEHYRDLMVRIAEEQLAVLRTAGEAQLAELSFGVAIGVASEIIGLRYSRPGIRGRLERFFPEKFGEPGLTTARGVYWFFRQNTNWLRIYLADVRPAVRAHRKREHDDLISHLMGEGCSNAEILGECLTFAAAGMVTTREFICVAAWHLFTDPALLDHYRTADEAGRLATLHEILRLEPVVARLRRRTTAELQLPTPDGPVSVQPGELLDLFLDDANTDPQAVGCRPLLVRPGRALESGPGAAGLSFGDGAHRCPGSGVAILEADVFLSRLFTLEGIRMTTRPRVSFKDDIGGYEIRDLTVAIPKPEPGHKTAL</sequence>
<keyword evidence="5" id="KW-1185">Reference proteome</keyword>
<dbReference type="GO" id="GO:0016705">
    <property type="term" value="F:oxidoreductase activity, acting on paired donors, with incorporation or reduction of molecular oxygen"/>
    <property type="evidence" value="ECO:0007669"/>
    <property type="project" value="InterPro"/>
</dbReference>
<dbReference type="SUPFAM" id="SSF48264">
    <property type="entry name" value="Cytochrome P450"/>
    <property type="match status" value="1"/>
</dbReference>
<dbReference type="Gene3D" id="1.10.630.10">
    <property type="entry name" value="Cytochrome P450"/>
    <property type="match status" value="1"/>
</dbReference>
<keyword evidence="2" id="KW-0349">Heme</keyword>
<proteinExistence type="inferred from homology"/>
<dbReference type="GO" id="GO:0005506">
    <property type="term" value="F:iron ion binding"/>
    <property type="evidence" value="ECO:0007669"/>
    <property type="project" value="InterPro"/>
</dbReference>
<feature type="region of interest" description="Disordered" evidence="3">
    <location>
        <begin position="1"/>
        <end position="82"/>
    </location>
</feature>
<dbReference type="PRINTS" id="PR00359">
    <property type="entry name" value="BP450"/>
</dbReference>
<keyword evidence="2" id="KW-0503">Monooxygenase</keyword>
<dbReference type="Proteomes" id="UP000472335">
    <property type="component" value="Unassembled WGS sequence"/>
</dbReference>
<dbReference type="InterPro" id="IPR002397">
    <property type="entry name" value="Cyt_P450_B"/>
</dbReference>
<evidence type="ECO:0000256" key="2">
    <source>
        <dbReference type="RuleBase" id="RU000461"/>
    </source>
</evidence>
<feature type="compositionally biased region" description="Gly residues" evidence="3">
    <location>
        <begin position="20"/>
        <end position="31"/>
    </location>
</feature>
<keyword evidence="2" id="KW-0479">Metal-binding</keyword>
<comment type="caution">
    <text evidence="4">The sequence shown here is derived from an EMBL/GenBank/DDBJ whole genome shotgun (WGS) entry which is preliminary data.</text>
</comment>